<feature type="signal peptide" evidence="3">
    <location>
        <begin position="1"/>
        <end position="21"/>
    </location>
</feature>
<evidence type="ECO:0000313" key="4">
    <source>
        <dbReference type="EMBL" id="KAJ8480928.1"/>
    </source>
</evidence>
<feature type="region of interest" description="Disordered" evidence="1">
    <location>
        <begin position="185"/>
        <end position="215"/>
    </location>
</feature>
<protein>
    <submittedName>
        <fullName evidence="4">Uncharacterized protein</fullName>
    </submittedName>
</protein>
<keyword evidence="3" id="KW-0732">Signal</keyword>
<proteinExistence type="predicted"/>
<reference evidence="4" key="1">
    <citation type="submission" date="2022-11" db="EMBL/GenBank/DDBJ databases">
        <title>Genome Sequence of Cubamyces cubensis.</title>
        <authorList>
            <person name="Buettner E."/>
        </authorList>
    </citation>
    <scope>NUCLEOTIDE SEQUENCE</scope>
    <source>
        <strain evidence="4">MPL-01</strain>
    </source>
</reference>
<feature type="compositionally biased region" description="Low complexity" evidence="1">
    <location>
        <begin position="194"/>
        <end position="215"/>
    </location>
</feature>
<evidence type="ECO:0000313" key="5">
    <source>
        <dbReference type="Proteomes" id="UP001215151"/>
    </source>
</evidence>
<dbReference type="EMBL" id="JAPEVG010000150">
    <property type="protein sequence ID" value="KAJ8480928.1"/>
    <property type="molecule type" value="Genomic_DNA"/>
</dbReference>
<comment type="caution">
    <text evidence="4">The sequence shown here is derived from an EMBL/GenBank/DDBJ whole genome shotgun (WGS) entry which is preliminary data.</text>
</comment>
<keyword evidence="2" id="KW-0812">Transmembrane</keyword>
<evidence type="ECO:0000256" key="3">
    <source>
        <dbReference type="SAM" id="SignalP"/>
    </source>
</evidence>
<sequence length="268" mass="27385">MCTDRLLWALYSLLLVGTAFAKHGKDGDGDDDDTNENDDAVQSTDGNAALATTTVTSSAIPSGAAASSTSLHFLQPANATTCGSLTFRWDSTSSSAPLTLIVTNDRAVVNNTQGGPGSANDATLVSRTLSTNVLASAAQYAWSPVDIPQGLYVAVAFDTSRSLGILAQSPPFSVLPSGNTTCLASSSSGNATMTTSVDSSSASSPGPTSSAASDGPKMLSPAALGGTVAGVTVAIILLVLAFTFPHFWRRSPTRRPRGSRPGGPYYLF</sequence>
<keyword evidence="2" id="KW-1133">Transmembrane helix</keyword>
<feature type="region of interest" description="Disordered" evidence="1">
    <location>
        <begin position="24"/>
        <end position="46"/>
    </location>
</feature>
<feature type="chain" id="PRO_5041921211" evidence="3">
    <location>
        <begin position="22"/>
        <end position="268"/>
    </location>
</feature>
<keyword evidence="2" id="KW-0472">Membrane</keyword>
<name>A0AAD7X8F9_9APHY</name>
<dbReference type="AlphaFoldDB" id="A0AAD7X8F9"/>
<accession>A0AAD7X8F9</accession>
<dbReference type="Proteomes" id="UP001215151">
    <property type="component" value="Unassembled WGS sequence"/>
</dbReference>
<feature type="compositionally biased region" description="Acidic residues" evidence="1">
    <location>
        <begin position="28"/>
        <end position="39"/>
    </location>
</feature>
<gene>
    <name evidence="4" type="ORF">ONZ51_g6349</name>
</gene>
<organism evidence="4 5">
    <name type="scientific">Trametes cubensis</name>
    <dbReference type="NCBI Taxonomy" id="1111947"/>
    <lineage>
        <taxon>Eukaryota</taxon>
        <taxon>Fungi</taxon>
        <taxon>Dikarya</taxon>
        <taxon>Basidiomycota</taxon>
        <taxon>Agaricomycotina</taxon>
        <taxon>Agaricomycetes</taxon>
        <taxon>Polyporales</taxon>
        <taxon>Polyporaceae</taxon>
        <taxon>Trametes</taxon>
    </lineage>
</organism>
<evidence type="ECO:0000256" key="2">
    <source>
        <dbReference type="SAM" id="Phobius"/>
    </source>
</evidence>
<feature type="transmembrane region" description="Helical" evidence="2">
    <location>
        <begin position="223"/>
        <end position="248"/>
    </location>
</feature>
<keyword evidence="5" id="KW-1185">Reference proteome</keyword>
<evidence type="ECO:0000256" key="1">
    <source>
        <dbReference type="SAM" id="MobiDB-lite"/>
    </source>
</evidence>